<dbReference type="EMBL" id="MGFD01000056">
    <property type="protein sequence ID" value="OGL97172.1"/>
    <property type="molecule type" value="Genomic_DNA"/>
</dbReference>
<comment type="caution">
    <text evidence="1">The sequence shown here is derived from an EMBL/GenBank/DDBJ whole genome shotgun (WGS) entry which is preliminary data.</text>
</comment>
<evidence type="ECO:0000313" key="2">
    <source>
        <dbReference type="Proteomes" id="UP000177331"/>
    </source>
</evidence>
<evidence type="ECO:0000313" key="1">
    <source>
        <dbReference type="EMBL" id="OGL97172.1"/>
    </source>
</evidence>
<accession>A0A1F7W2X9</accession>
<name>A0A1F7W2X9_9BACT</name>
<protein>
    <submittedName>
        <fullName evidence="1">Uncharacterized protein</fullName>
    </submittedName>
</protein>
<organism evidence="1 2">
    <name type="scientific">Candidatus Uhrbacteria bacterium RIFOXYB2_FULL_45_11</name>
    <dbReference type="NCBI Taxonomy" id="1802421"/>
    <lineage>
        <taxon>Bacteria</taxon>
        <taxon>Candidatus Uhriibacteriota</taxon>
    </lineage>
</organism>
<reference evidence="1 2" key="1">
    <citation type="journal article" date="2016" name="Nat. Commun.">
        <title>Thousands of microbial genomes shed light on interconnected biogeochemical processes in an aquifer system.</title>
        <authorList>
            <person name="Anantharaman K."/>
            <person name="Brown C.T."/>
            <person name="Hug L.A."/>
            <person name="Sharon I."/>
            <person name="Castelle C.J."/>
            <person name="Probst A.J."/>
            <person name="Thomas B.C."/>
            <person name="Singh A."/>
            <person name="Wilkins M.J."/>
            <person name="Karaoz U."/>
            <person name="Brodie E.L."/>
            <person name="Williams K.H."/>
            <person name="Hubbard S.S."/>
            <person name="Banfield J.F."/>
        </authorList>
    </citation>
    <scope>NUCLEOTIDE SEQUENCE [LARGE SCALE GENOMIC DNA]</scope>
</reference>
<dbReference type="AlphaFoldDB" id="A0A1F7W2X9"/>
<sequence>MLNLFFATHPQLILTPNTRENLTEKTVRRAKWLARQTVSLPESLAHAEGADHTDWISRACEWEIMKIIDEPSMYLSSSPGILLLEVVGLHKLQMLAETEAQKSRAYVVLGSMIQSRLTQIFLRLYDAHEHIKDVFAFGAIMGIDQEHWEADCSGAFSCARAAAILCKTHDCRVYLANIKEDIGLGIDLIALTRSNAGVAISVKTTHPTSTFWIEHVHTQPKPEDVQLKDRRRRRIFTGTQKFNERNTMSTNAVCILIPKFLDSPYTIDPSLQEVVRCKNFFRYGLTSNTTQPHLTSGL</sequence>
<proteinExistence type="predicted"/>
<dbReference type="STRING" id="1802421.A2318_02610"/>
<gene>
    <name evidence="1" type="ORF">A2318_02610</name>
</gene>
<dbReference type="Proteomes" id="UP000177331">
    <property type="component" value="Unassembled WGS sequence"/>
</dbReference>